<evidence type="ECO:0000256" key="1">
    <source>
        <dbReference type="ARBA" id="ARBA00005854"/>
    </source>
</evidence>
<dbReference type="PANTHER" id="PTHR43026">
    <property type="entry name" value="2-HYDROXYACID DEHYDROGENASE HOMOLOG 1-RELATED"/>
    <property type="match status" value="1"/>
</dbReference>
<dbReference type="AlphaFoldDB" id="A0A9X2FI75"/>
<reference evidence="7 8" key="1">
    <citation type="journal article" date="2023" name="Int. J. Syst. Evol. Microbiol.">
        <title>Ligilactobacillus ubinensis sp. nov., a novel species isolated from the wild ferment of a durian fruit (Durio zibethinus).</title>
        <authorList>
            <person name="Heng Y.C."/>
            <person name="Menon N."/>
            <person name="Chen B."/>
            <person name="Loo B.Z.L."/>
            <person name="Wong G.W.J."/>
            <person name="Lim A.C.H."/>
            <person name="Silvaraju S."/>
            <person name="Kittelmann S."/>
        </authorList>
    </citation>
    <scope>NUCLEOTIDE SEQUENCE [LARGE SCALE GENOMIC DNA]</scope>
    <source>
        <strain evidence="7 8">WILCCON 0076</strain>
    </source>
</reference>
<gene>
    <name evidence="7" type="ORF">LB941_03555</name>
</gene>
<organism evidence="7 8">
    <name type="scientific">Ligilactobacillus ubinensis</name>
    <dbReference type="NCBI Taxonomy" id="2876789"/>
    <lineage>
        <taxon>Bacteria</taxon>
        <taxon>Bacillati</taxon>
        <taxon>Bacillota</taxon>
        <taxon>Bacilli</taxon>
        <taxon>Lactobacillales</taxon>
        <taxon>Lactobacillaceae</taxon>
        <taxon>Ligilactobacillus</taxon>
    </lineage>
</organism>
<dbReference type="CDD" id="cd12186">
    <property type="entry name" value="LDH"/>
    <property type="match status" value="1"/>
</dbReference>
<sequence>MKFIAFNVREDERVYFEEWSKVNNIKVDLHTEEITSDNLNSFNGYDAVIGLQTGKYPAGFFEKMKEFGIRDFSIRNVGVDNVDLQSAKDNEVTVTNVPAYSPNAIAEFAITQLMQMLRQTRVFRRKFAKQDYRWAPYISKELRALTVGVIGTGRIGRAAIDILKGFGAKIVAYDPYHNPQLEEEGVYVDTLDELYQVSDAITLHMPATEQDRHIIDAKAIAKMKDGVYIVNTARGILIDTTALIAALKSGKIAGAALDTYENETPIFNRNLQGRELQDKTFKELISLDNALVTPHIAFYTETAVENMVIISLDSAKSVVETGTAATVVKY</sequence>
<evidence type="ECO:0000313" key="8">
    <source>
        <dbReference type="Proteomes" id="UP001139006"/>
    </source>
</evidence>
<name>A0A9X2FI75_9LACO</name>
<keyword evidence="2 4" id="KW-0560">Oxidoreductase</keyword>
<evidence type="ECO:0000256" key="2">
    <source>
        <dbReference type="ARBA" id="ARBA00023002"/>
    </source>
</evidence>
<evidence type="ECO:0000313" key="7">
    <source>
        <dbReference type="EMBL" id="MCP0886412.1"/>
    </source>
</evidence>
<keyword evidence="3" id="KW-0520">NAD</keyword>
<feature type="domain" description="D-isomer specific 2-hydroxyacid dehydrogenase catalytic" evidence="5">
    <location>
        <begin position="7"/>
        <end position="329"/>
    </location>
</feature>
<dbReference type="PROSITE" id="PS00671">
    <property type="entry name" value="D_2_HYDROXYACID_DH_3"/>
    <property type="match status" value="1"/>
</dbReference>
<evidence type="ECO:0000256" key="3">
    <source>
        <dbReference type="ARBA" id="ARBA00023027"/>
    </source>
</evidence>
<feature type="domain" description="D-isomer specific 2-hydroxyacid dehydrogenase NAD-binding" evidence="6">
    <location>
        <begin position="111"/>
        <end position="297"/>
    </location>
</feature>
<dbReference type="Pfam" id="PF00389">
    <property type="entry name" value="2-Hacid_dh"/>
    <property type="match status" value="1"/>
</dbReference>
<dbReference type="RefSeq" id="WP_253359538.1">
    <property type="nucleotide sequence ID" value="NZ_JAIULA010000005.1"/>
</dbReference>
<dbReference type="InterPro" id="IPR006140">
    <property type="entry name" value="D-isomer_DH_NAD-bd"/>
</dbReference>
<dbReference type="EMBL" id="JAIULA010000005">
    <property type="protein sequence ID" value="MCP0886412.1"/>
    <property type="molecule type" value="Genomic_DNA"/>
</dbReference>
<evidence type="ECO:0000259" key="5">
    <source>
        <dbReference type="Pfam" id="PF00389"/>
    </source>
</evidence>
<dbReference type="InterPro" id="IPR058205">
    <property type="entry name" value="D-LDH-like"/>
</dbReference>
<proteinExistence type="inferred from homology"/>
<comment type="caution">
    <text evidence="7">The sequence shown here is derived from an EMBL/GenBank/DDBJ whole genome shotgun (WGS) entry which is preliminary data.</text>
</comment>
<evidence type="ECO:0000259" key="6">
    <source>
        <dbReference type="Pfam" id="PF02826"/>
    </source>
</evidence>
<dbReference type="GO" id="GO:0008720">
    <property type="term" value="F:D-lactate dehydrogenase (NAD+) activity"/>
    <property type="evidence" value="ECO:0007669"/>
    <property type="project" value="TreeGrafter"/>
</dbReference>
<comment type="similarity">
    <text evidence="1 4">Belongs to the D-isomer specific 2-hydroxyacid dehydrogenase family.</text>
</comment>
<dbReference type="InterPro" id="IPR029752">
    <property type="entry name" value="D-isomer_DH_CS1"/>
</dbReference>
<dbReference type="GO" id="GO:0051287">
    <property type="term" value="F:NAD binding"/>
    <property type="evidence" value="ECO:0007669"/>
    <property type="project" value="InterPro"/>
</dbReference>
<protein>
    <submittedName>
        <fullName evidence="7">D-2-hydroxyacid dehydrogenase</fullName>
    </submittedName>
</protein>
<dbReference type="InterPro" id="IPR036291">
    <property type="entry name" value="NAD(P)-bd_dom_sf"/>
</dbReference>
<keyword evidence="8" id="KW-1185">Reference proteome</keyword>
<evidence type="ECO:0000256" key="4">
    <source>
        <dbReference type="RuleBase" id="RU003719"/>
    </source>
</evidence>
<dbReference type="SUPFAM" id="SSF52283">
    <property type="entry name" value="Formate/glycerate dehydrogenase catalytic domain-like"/>
    <property type="match status" value="1"/>
</dbReference>
<dbReference type="PANTHER" id="PTHR43026:SF1">
    <property type="entry name" value="2-HYDROXYACID DEHYDROGENASE HOMOLOG 1-RELATED"/>
    <property type="match status" value="1"/>
</dbReference>
<dbReference type="PROSITE" id="PS00065">
    <property type="entry name" value="D_2_HYDROXYACID_DH_1"/>
    <property type="match status" value="1"/>
</dbReference>
<dbReference type="Pfam" id="PF02826">
    <property type="entry name" value="2-Hacid_dh_C"/>
    <property type="match status" value="1"/>
</dbReference>
<dbReference type="InterPro" id="IPR006139">
    <property type="entry name" value="D-isomer_2_OHA_DH_cat_dom"/>
</dbReference>
<dbReference type="Gene3D" id="3.40.50.720">
    <property type="entry name" value="NAD(P)-binding Rossmann-like Domain"/>
    <property type="match status" value="2"/>
</dbReference>
<accession>A0A9X2FI75</accession>
<dbReference type="InterPro" id="IPR029753">
    <property type="entry name" value="D-isomer_DH_CS"/>
</dbReference>
<dbReference type="SUPFAM" id="SSF51735">
    <property type="entry name" value="NAD(P)-binding Rossmann-fold domains"/>
    <property type="match status" value="1"/>
</dbReference>
<dbReference type="Proteomes" id="UP001139006">
    <property type="component" value="Unassembled WGS sequence"/>
</dbReference>